<reference evidence="7 8" key="1">
    <citation type="submission" date="2018-01" db="EMBL/GenBank/DDBJ databases">
        <title>Genome Sequencing and Assembly of Anaerobacter polyendosporus strain CT4.</title>
        <authorList>
            <person name="Tachaapaikoon C."/>
            <person name="Sutheeworapong S."/>
            <person name="Jenjaroenpun P."/>
            <person name="Wongsurawat T."/>
            <person name="Nookeaw I."/>
            <person name="Cheawchanlertfa P."/>
            <person name="Kosugi A."/>
            <person name="Cheevadhanarak S."/>
            <person name="Ratanakhanokchai K."/>
        </authorList>
    </citation>
    <scope>NUCLEOTIDE SEQUENCE [LARGE SCALE GENOMIC DNA]</scope>
    <source>
        <strain evidence="7 8">CT4</strain>
    </source>
</reference>
<dbReference type="InterPro" id="IPR013249">
    <property type="entry name" value="RNA_pol_sigma70_r4_t2"/>
</dbReference>
<gene>
    <name evidence="7" type="ORF">C1I91_27745</name>
</gene>
<evidence type="ECO:0000313" key="8">
    <source>
        <dbReference type="Proteomes" id="UP000286268"/>
    </source>
</evidence>
<protein>
    <recommendedName>
        <fullName evidence="9">RNA polymerase sigma factor</fullName>
    </recommendedName>
</protein>
<dbReference type="RefSeq" id="WP_128215823.1">
    <property type="nucleotide sequence ID" value="NZ_CP025746.1"/>
</dbReference>
<organism evidence="7 8">
    <name type="scientific">Clostridium manihotivorum</name>
    <dbReference type="NCBI Taxonomy" id="2320868"/>
    <lineage>
        <taxon>Bacteria</taxon>
        <taxon>Bacillati</taxon>
        <taxon>Bacillota</taxon>
        <taxon>Clostridia</taxon>
        <taxon>Eubacteriales</taxon>
        <taxon>Clostridiaceae</taxon>
        <taxon>Clostridium</taxon>
    </lineage>
</organism>
<dbReference type="PANTHER" id="PTHR43133:SF60">
    <property type="entry name" value="RNA POLYMERASE SIGMA FACTOR SIGV"/>
    <property type="match status" value="1"/>
</dbReference>
<proteinExistence type="inferred from homology"/>
<dbReference type="GO" id="GO:0016987">
    <property type="term" value="F:sigma factor activity"/>
    <property type="evidence" value="ECO:0007669"/>
    <property type="project" value="UniProtKB-KW"/>
</dbReference>
<evidence type="ECO:0000259" key="5">
    <source>
        <dbReference type="Pfam" id="PF04542"/>
    </source>
</evidence>
<dbReference type="Proteomes" id="UP000286268">
    <property type="component" value="Chromosome"/>
</dbReference>
<dbReference type="SUPFAM" id="SSF88946">
    <property type="entry name" value="Sigma2 domain of RNA polymerase sigma factors"/>
    <property type="match status" value="1"/>
</dbReference>
<sequence length="190" mass="22506">MSDEQLINAVIDGDRSSVDLLVSRYYKTVYAYIYKLTEDYHMSYDLTQEVFIKGIRAIKKYKHEDKLKSWLLTIASNLVKDYFRRVKRQKLDWCNNYIDIKEENSIDTSMEALLQQEDSKYIRSLIDTLSFEMKEVIILRYFYDMKISEIAKITSTKEATVKTRLRRALKNLNKKLLGGNINEKEVSTLK</sequence>
<evidence type="ECO:0000256" key="4">
    <source>
        <dbReference type="ARBA" id="ARBA00023163"/>
    </source>
</evidence>
<dbReference type="InterPro" id="IPR013325">
    <property type="entry name" value="RNA_pol_sigma_r2"/>
</dbReference>
<dbReference type="Pfam" id="PF08281">
    <property type="entry name" value="Sigma70_r4_2"/>
    <property type="match status" value="1"/>
</dbReference>
<dbReference type="GO" id="GO:0006352">
    <property type="term" value="P:DNA-templated transcription initiation"/>
    <property type="evidence" value="ECO:0007669"/>
    <property type="project" value="InterPro"/>
</dbReference>
<dbReference type="InterPro" id="IPR039425">
    <property type="entry name" value="RNA_pol_sigma-70-like"/>
</dbReference>
<dbReference type="AlphaFoldDB" id="A0A3R5R298"/>
<dbReference type="CDD" id="cd06171">
    <property type="entry name" value="Sigma70_r4"/>
    <property type="match status" value="1"/>
</dbReference>
<evidence type="ECO:0000313" key="7">
    <source>
        <dbReference type="EMBL" id="QAA35131.1"/>
    </source>
</evidence>
<dbReference type="InterPro" id="IPR013324">
    <property type="entry name" value="RNA_pol_sigma_r3/r4-like"/>
</dbReference>
<feature type="domain" description="RNA polymerase sigma factor 70 region 4 type 2" evidence="6">
    <location>
        <begin position="121"/>
        <end position="172"/>
    </location>
</feature>
<dbReference type="SUPFAM" id="SSF88659">
    <property type="entry name" value="Sigma3 and sigma4 domains of RNA polymerase sigma factors"/>
    <property type="match status" value="1"/>
</dbReference>
<dbReference type="EMBL" id="CP025746">
    <property type="protein sequence ID" value="QAA35131.1"/>
    <property type="molecule type" value="Genomic_DNA"/>
</dbReference>
<dbReference type="InterPro" id="IPR007627">
    <property type="entry name" value="RNA_pol_sigma70_r2"/>
</dbReference>
<keyword evidence="4" id="KW-0804">Transcription</keyword>
<evidence type="ECO:0000259" key="6">
    <source>
        <dbReference type="Pfam" id="PF08281"/>
    </source>
</evidence>
<keyword evidence="8" id="KW-1185">Reference proteome</keyword>
<evidence type="ECO:0000256" key="1">
    <source>
        <dbReference type="ARBA" id="ARBA00010641"/>
    </source>
</evidence>
<keyword evidence="3" id="KW-0731">Sigma factor</keyword>
<dbReference type="KEGG" id="cmah:C1I91_27745"/>
<dbReference type="Pfam" id="PF04542">
    <property type="entry name" value="Sigma70_r2"/>
    <property type="match status" value="1"/>
</dbReference>
<dbReference type="InterPro" id="IPR014284">
    <property type="entry name" value="RNA_pol_sigma-70_dom"/>
</dbReference>
<name>A0A3R5R298_9CLOT</name>
<dbReference type="InterPro" id="IPR036388">
    <property type="entry name" value="WH-like_DNA-bd_sf"/>
</dbReference>
<dbReference type="NCBIfam" id="TIGR02937">
    <property type="entry name" value="sigma70-ECF"/>
    <property type="match status" value="1"/>
</dbReference>
<dbReference type="Gene3D" id="1.10.1740.10">
    <property type="match status" value="1"/>
</dbReference>
<evidence type="ECO:0000256" key="2">
    <source>
        <dbReference type="ARBA" id="ARBA00023015"/>
    </source>
</evidence>
<accession>A0A3R5R298</accession>
<comment type="similarity">
    <text evidence="1">Belongs to the sigma-70 factor family. ECF subfamily.</text>
</comment>
<evidence type="ECO:0008006" key="9">
    <source>
        <dbReference type="Google" id="ProtNLM"/>
    </source>
</evidence>
<keyword evidence="2" id="KW-0805">Transcription regulation</keyword>
<dbReference type="Gene3D" id="1.10.10.10">
    <property type="entry name" value="Winged helix-like DNA-binding domain superfamily/Winged helix DNA-binding domain"/>
    <property type="match status" value="1"/>
</dbReference>
<dbReference type="OrthoDB" id="9784984at2"/>
<dbReference type="PANTHER" id="PTHR43133">
    <property type="entry name" value="RNA POLYMERASE ECF-TYPE SIGMA FACTO"/>
    <property type="match status" value="1"/>
</dbReference>
<dbReference type="GO" id="GO:0003677">
    <property type="term" value="F:DNA binding"/>
    <property type="evidence" value="ECO:0007669"/>
    <property type="project" value="InterPro"/>
</dbReference>
<evidence type="ECO:0000256" key="3">
    <source>
        <dbReference type="ARBA" id="ARBA00023082"/>
    </source>
</evidence>
<feature type="domain" description="RNA polymerase sigma-70 region 2" evidence="5">
    <location>
        <begin position="21"/>
        <end position="88"/>
    </location>
</feature>